<reference evidence="1" key="1">
    <citation type="journal article" date="2020" name="mSystems">
        <title>Genome- and Community-Level Interaction Insights into Carbon Utilization and Element Cycling Functions of Hydrothermarchaeota in Hydrothermal Sediment.</title>
        <authorList>
            <person name="Zhou Z."/>
            <person name="Liu Y."/>
            <person name="Xu W."/>
            <person name="Pan J."/>
            <person name="Luo Z.H."/>
            <person name="Li M."/>
        </authorList>
    </citation>
    <scope>NUCLEOTIDE SEQUENCE [LARGE SCALE GENOMIC DNA]</scope>
    <source>
        <strain evidence="1">SpSt-479</strain>
    </source>
</reference>
<dbReference type="EMBL" id="DSUJ01000011">
    <property type="protein sequence ID" value="HFI92500.1"/>
    <property type="molecule type" value="Genomic_DNA"/>
</dbReference>
<protein>
    <recommendedName>
        <fullName evidence="2">Lipoprotein</fullName>
    </recommendedName>
</protein>
<evidence type="ECO:0008006" key="2">
    <source>
        <dbReference type="Google" id="ProtNLM"/>
    </source>
</evidence>
<sequence length="216" mass="24059">MIRGFLIIFLFSFLLILGCGENKQSPENQTGNSETKGEKGDLENFAENMQNLSESFNEGKKVNPVDFRDLKALLPEQIGNLKRTNASGEKSSAMGINLSKAEADYSDEQGNKNIDVQITDLGSVSGLNAFAAYGWYMVDIDKETEDGYEKTFVYKSNKGYERYNNNSKDGEVSVLVARRFVVEINGNNVSMNELKSTLDLIDISKLEAMKDFGVEK</sequence>
<organism evidence="1">
    <name type="scientific">Ignavibacterium album</name>
    <dbReference type="NCBI Taxonomy" id="591197"/>
    <lineage>
        <taxon>Bacteria</taxon>
        <taxon>Pseudomonadati</taxon>
        <taxon>Ignavibacteriota</taxon>
        <taxon>Ignavibacteria</taxon>
        <taxon>Ignavibacteriales</taxon>
        <taxon>Ignavibacteriaceae</taxon>
        <taxon>Ignavibacterium</taxon>
    </lineage>
</organism>
<evidence type="ECO:0000313" key="1">
    <source>
        <dbReference type="EMBL" id="HFI92500.1"/>
    </source>
</evidence>
<dbReference type="PROSITE" id="PS51257">
    <property type="entry name" value="PROKAR_LIPOPROTEIN"/>
    <property type="match status" value="1"/>
</dbReference>
<proteinExistence type="predicted"/>
<dbReference type="AlphaFoldDB" id="A0A7V2ZMA1"/>
<name>A0A7V2ZMA1_9BACT</name>
<comment type="caution">
    <text evidence="1">The sequence shown here is derived from an EMBL/GenBank/DDBJ whole genome shotgun (WGS) entry which is preliminary data.</text>
</comment>
<gene>
    <name evidence="1" type="ORF">ENS31_13365</name>
</gene>
<accession>A0A7V2ZMA1</accession>